<name>A0A6N7US91_9FIRM</name>
<sequence length="120" mass="13846">MDLCRKILFKIEEQYIDTALSNLELENYDNLQIAYHCKILNEAGLIDYYNAQYADNSLYFFSVGSLTWEGHDFLDKIREDTTWNNVKKIIKDKALPFTLEVAKTIATDLLAVSMKAALNL</sequence>
<dbReference type="EMBL" id="VULY01000018">
    <property type="protein sequence ID" value="MSR93448.1"/>
    <property type="molecule type" value="Genomic_DNA"/>
</dbReference>
<organism evidence="1 2">
    <name type="scientific">Suipraeoptans intestinalis</name>
    <dbReference type="NCBI Taxonomy" id="2606628"/>
    <lineage>
        <taxon>Bacteria</taxon>
        <taxon>Bacillati</taxon>
        <taxon>Bacillota</taxon>
        <taxon>Clostridia</taxon>
        <taxon>Lachnospirales</taxon>
        <taxon>Lachnospiraceae</taxon>
        <taxon>Suipraeoptans</taxon>
    </lineage>
</organism>
<dbReference type="InterPro" id="IPR019650">
    <property type="entry name" value="DUF2513"/>
</dbReference>
<accession>A0A6N7US91</accession>
<dbReference type="Pfam" id="PF10711">
    <property type="entry name" value="DUF2513"/>
    <property type="match status" value="1"/>
</dbReference>
<keyword evidence="2" id="KW-1185">Reference proteome</keyword>
<dbReference type="AlphaFoldDB" id="A0A6N7US91"/>
<gene>
    <name evidence="1" type="ORF">FYJ34_03985</name>
</gene>
<proteinExistence type="predicted"/>
<dbReference type="Proteomes" id="UP000434409">
    <property type="component" value="Unassembled WGS sequence"/>
</dbReference>
<reference evidence="1 2" key="1">
    <citation type="submission" date="2019-08" db="EMBL/GenBank/DDBJ databases">
        <title>In-depth cultivation of the pig gut microbiome towards novel bacterial diversity and tailored functional studies.</title>
        <authorList>
            <person name="Wylensek D."/>
            <person name="Hitch T.C.A."/>
            <person name="Clavel T."/>
        </authorList>
    </citation>
    <scope>NUCLEOTIDE SEQUENCE [LARGE SCALE GENOMIC DNA]</scope>
    <source>
        <strain evidence="1 2">68-1-5</strain>
    </source>
</reference>
<evidence type="ECO:0000313" key="2">
    <source>
        <dbReference type="Proteomes" id="UP000434409"/>
    </source>
</evidence>
<comment type="caution">
    <text evidence="1">The sequence shown here is derived from an EMBL/GenBank/DDBJ whole genome shotgun (WGS) entry which is preliminary data.</text>
</comment>
<evidence type="ECO:0000313" key="1">
    <source>
        <dbReference type="EMBL" id="MSR93448.1"/>
    </source>
</evidence>
<protein>
    <submittedName>
        <fullName evidence="1">DUF2513 domain-containing protein</fullName>
    </submittedName>
</protein>